<feature type="transmembrane region" description="Helical" evidence="1">
    <location>
        <begin position="60"/>
        <end position="77"/>
    </location>
</feature>
<dbReference type="EMBL" id="JAGEPF010000005">
    <property type="protein sequence ID" value="MBO2457608.1"/>
    <property type="molecule type" value="Genomic_DNA"/>
</dbReference>
<dbReference type="Proteomes" id="UP000680206">
    <property type="component" value="Unassembled WGS sequence"/>
</dbReference>
<evidence type="ECO:0000256" key="1">
    <source>
        <dbReference type="SAM" id="Phobius"/>
    </source>
</evidence>
<evidence type="ECO:0000313" key="2">
    <source>
        <dbReference type="EMBL" id="MBO2457608.1"/>
    </source>
</evidence>
<organism evidence="2 3">
    <name type="scientific">Actinomadura violacea</name>
    <dbReference type="NCBI Taxonomy" id="2819934"/>
    <lineage>
        <taxon>Bacteria</taxon>
        <taxon>Bacillati</taxon>
        <taxon>Actinomycetota</taxon>
        <taxon>Actinomycetes</taxon>
        <taxon>Streptosporangiales</taxon>
        <taxon>Thermomonosporaceae</taxon>
        <taxon>Actinomadura</taxon>
    </lineage>
</organism>
<keyword evidence="3" id="KW-1185">Reference proteome</keyword>
<feature type="transmembrane region" description="Helical" evidence="1">
    <location>
        <begin position="180"/>
        <end position="199"/>
    </location>
</feature>
<feature type="transmembrane region" description="Helical" evidence="1">
    <location>
        <begin position="241"/>
        <end position="261"/>
    </location>
</feature>
<feature type="transmembrane region" description="Helical" evidence="1">
    <location>
        <begin position="297"/>
        <end position="321"/>
    </location>
</feature>
<comment type="caution">
    <text evidence="2">The sequence shown here is derived from an EMBL/GenBank/DDBJ whole genome shotgun (WGS) entry which is preliminary data.</text>
</comment>
<name>A0ABS3RM11_9ACTN</name>
<feature type="transmembrane region" description="Helical" evidence="1">
    <location>
        <begin position="211"/>
        <end position="229"/>
    </location>
</feature>
<gene>
    <name evidence="2" type="ORF">J4709_08485</name>
</gene>
<protein>
    <recommendedName>
        <fullName evidence="4">DUF998 domain-containing protein</fullName>
    </recommendedName>
</protein>
<evidence type="ECO:0008006" key="4">
    <source>
        <dbReference type="Google" id="ProtNLM"/>
    </source>
</evidence>
<keyword evidence="1" id="KW-1133">Transmembrane helix</keyword>
<keyword evidence="1" id="KW-0472">Membrane</keyword>
<feature type="transmembrane region" description="Helical" evidence="1">
    <location>
        <begin position="34"/>
        <end position="53"/>
    </location>
</feature>
<dbReference type="RefSeq" id="WP_208238840.1">
    <property type="nucleotide sequence ID" value="NZ_JAGEPF010000005.1"/>
</dbReference>
<feature type="transmembrane region" description="Helical" evidence="1">
    <location>
        <begin position="273"/>
        <end position="291"/>
    </location>
</feature>
<proteinExistence type="predicted"/>
<sequence length="343" mass="36663">MFRAARRRRLLLALALFLLAPLVGEFLLGNQPITELSGLVMLAPLYGGGALLVRETARRTGRGWPTMIVLAVAYALIEEGPVDQMLWNPHYGGFDMGAAYASTHIPLLGTSVEMIEDVVSMHTIWSICVPIALVEAFARDPRRPWLGRVGLPFVGVLFAAASVLLGVAQAQSEHFVASPHQFAVAGTTIAGLIVVGFLLRGCPAPGSDADAPSPWTVGAAAFAVTSLYWLRDQLPEGLSTWWPVAAWLVVVGGAVALCVRWSRSRGWGAPHRLALAGGALLTYVWVGFTHAKEMGVSIPVALTGNVVFGTAAVLLLLAAAVRHTPRATPPEHHKAHALHRHHH</sequence>
<keyword evidence="1" id="KW-0812">Transmembrane</keyword>
<accession>A0ABS3RM11</accession>
<reference evidence="2 3" key="1">
    <citation type="submission" date="2021-03" db="EMBL/GenBank/DDBJ databases">
        <title>Actinomadura violae sp. nov., isolated from lichen in Thailand.</title>
        <authorList>
            <person name="Kanchanasin P."/>
            <person name="Saeng-In P."/>
            <person name="Phongsopitanun W."/>
            <person name="Yuki M."/>
            <person name="Kudo T."/>
            <person name="Ohkuma M."/>
            <person name="Tanasupawat S."/>
        </authorList>
    </citation>
    <scope>NUCLEOTIDE SEQUENCE [LARGE SCALE GENOMIC DNA]</scope>
    <source>
        <strain evidence="2 3">LCR2-06</strain>
    </source>
</reference>
<feature type="transmembrane region" description="Helical" evidence="1">
    <location>
        <begin position="149"/>
        <end position="168"/>
    </location>
</feature>
<evidence type="ECO:0000313" key="3">
    <source>
        <dbReference type="Proteomes" id="UP000680206"/>
    </source>
</evidence>
<feature type="transmembrane region" description="Helical" evidence="1">
    <location>
        <begin position="118"/>
        <end position="137"/>
    </location>
</feature>